<reference evidence="1 2" key="1">
    <citation type="submission" date="2020-04" db="EMBL/GenBank/DDBJ databases">
        <title>Chitinophaga sp. G-6-1-13 sp. nov., isolated from soil.</title>
        <authorList>
            <person name="Dahal R.H."/>
            <person name="Chaudhary D.K."/>
        </authorList>
    </citation>
    <scope>NUCLEOTIDE SEQUENCE [LARGE SCALE GENOMIC DNA]</scope>
    <source>
        <strain evidence="1 2">G-6-1-13</strain>
    </source>
</reference>
<dbReference type="PROSITE" id="PS51257">
    <property type="entry name" value="PROKAR_LIPOPROTEIN"/>
    <property type="match status" value="1"/>
</dbReference>
<protein>
    <recommendedName>
        <fullName evidence="3">Lipoprotein</fullName>
    </recommendedName>
</protein>
<organism evidence="1 2">
    <name type="scientific">Chitinophaga fulva</name>
    <dbReference type="NCBI Taxonomy" id="2728842"/>
    <lineage>
        <taxon>Bacteria</taxon>
        <taxon>Pseudomonadati</taxon>
        <taxon>Bacteroidota</taxon>
        <taxon>Chitinophagia</taxon>
        <taxon>Chitinophagales</taxon>
        <taxon>Chitinophagaceae</taxon>
        <taxon>Chitinophaga</taxon>
    </lineage>
</organism>
<name>A0A848GMA0_9BACT</name>
<evidence type="ECO:0000313" key="2">
    <source>
        <dbReference type="Proteomes" id="UP000583266"/>
    </source>
</evidence>
<sequence length="163" mass="18746">MKYIFILLISIVLISCQYKKTTASFHKLHITYSNGWGKRFSVIIDSTGKVILGRKWADRTFFNAQLDDQDLLKLDSAYRRTPFESYDSTYSKDDRSDLYSYKVVLPDFDNKAVYVYGGIAPESLKSFIGCVREIVEKLFLTPADTAVIFESHKGFYPVQPPLK</sequence>
<dbReference type="EMBL" id="JABBGC010000001">
    <property type="protein sequence ID" value="NML38741.1"/>
    <property type="molecule type" value="Genomic_DNA"/>
</dbReference>
<proteinExistence type="predicted"/>
<evidence type="ECO:0000313" key="1">
    <source>
        <dbReference type="EMBL" id="NML38741.1"/>
    </source>
</evidence>
<comment type="caution">
    <text evidence="1">The sequence shown here is derived from an EMBL/GenBank/DDBJ whole genome shotgun (WGS) entry which is preliminary data.</text>
</comment>
<dbReference type="Proteomes" id="UP000583266">
    <property type="component" value="Unassembled WGS sequence"/>
</dbReference>
<dbReference type="RefSeq" id="WP_169225714.1">
    <property type="nucleotide sequence ID" value="NZ_JABBGC010000001.1"/>
</dbReference>
<dbReference type="AlphaFoldDB" id="A0A848GMA0"/>
<accession>A0A848GMA0</accession>
<keyword evidence="2" id="KW-1185">Reference proteome</keyword>
<evidence type="ECO:0008006" key="3">
    <source>
        <dbReference type="Google" id="ProtNLM"/>
    </source>
</evidence>
<gene>
    <name evidence="1" type="ORF">HHL17_16145</name>
</gene>